<feature type="chain" id="PRO_5043585995" description="Hypoxia up-regulated protein 1" evidence="8">
    <location>
        <begin position="26"/>
        <end position="924"/>
    </location>
</feature>
<dbReference type="AlphaFoldDB" id="A0AAV7JNZ2"/>
<keyword evidence="8" id="KW-0732">Signal</keyword>
<evidence type="ECO:0000256" key="7">
    <source>
        <dbReference type="SAM" id="MobiDB-lite"/>
    </source>
</evidence>
<sequence>MKLLHTLLLIQLIILLVIEYRQVEGLAVLGVDIGSEWMRIGLVKPGVPMEIVLNKETRRKTPMSVYISLKERLIGEESLSAGIKKPAFTQKYFTRTLGALPTNPLVTEFQENFPELQLQPDTEYPQYLVHRTGYSSEELLAMMLNHSRQLSEDFAEYHPIKDIVLTVPPYFTQAQRRALLRSADLVGIKVLTMMNTNLAVALHFGSFQKSVYKDKPIVVLFYDMGATSTIASIVRYEAGEGKSTVPKIIVLGTGFDRNLGGAHIDQLLARHLAVEFEKQQADKNNKIDILNSHKAMAKLTKEAKRVKNVLNANTAHHAHVESLIGDLDLKILVKRSDLESLCEFTLFNRIPEVISEAIEAAKLSREEIDLVVPVGGASRLKKVGEIVLSELGKTEFTTTINADESAAMGAVYQGAFLSKGFRVSEFQLQDANIYPIEISYEKRITATNVSDTEEIEEDIKTKIVHKHLFYRSNILPQKKIMTFKNITNNLVLHASYVIDQSWLSSYDKDVLTQGEAPDGRDIMRIEINGVEDAHNKYGQEEFKGVKVHFSINENGLFSCTSAEAVFEKISVEQSTLDSILGYFSSSTDKVEQPEDANNDTKQNNTESSQNTTETLDSKNSSNKSTTPSTNKPELLIYPLEIITLYLDYPDPSYEHISQSKQKLLTLALKDEEKRLLELAQNNLEAFIYDLKERLFRDETLALTSEEQREEMANVILKISEWFFDQGADTPKEEYNDKFQELKSHTVDFFIRLRESKELPTALEKLNDTLNATDNFIRNMQLYLNLSSMVFTDADYSAIIRQYNQTTEWLANAIEEQSNLQPYENPTLTVSLVETQNYALASELRYMMADEGNKQEAHIDLSDDMQQQQQQQQQPADGRDKQEQHLDLSDDEDKQQHIDITDEPYSEPDEVDPQNSQNSAQHMDL</sequence>
<dbReference type="Proteomes" id="UP001165289">
    <property type="component" value="Unassembled WGS sequence"/>
</dbReference>
<organism evidence="9 10">
    <name type="scientific">Oopsacas minuta</name>
    <dbReference type="NCBI Taxonomy" id="111878"/>
    <lineage>
        <taxon>Eukaryota</taxon>
        <taxon>Metazoa</taxon>
        <taxon>Porifera</taxon>
        <taxon>Hexactinellida</taxon>
        <taxon>Hexasterophora</taxon>
        <taxon>Lyssacinosida</taxon>
        <taxon>Leucopsacidae</taxon>
        <taxon>Oopsacas</taxon>
    </lineage>
</organism>
<dbReference type="InterPro" id="IPR043129">
    <property type="entry name" value="ATPase_NBD"/>
</dbReference>
<keyword evidence="10" id="KW-1185">Reference proteome</keyword>
<evidence type="ECO:0000256" key="8">
    <source>
        <dbReference type="SAM" id="SignalP"/>
    </source>
</evidence>
<dbReference type="PRINTS" id="PR00301">
    <property type="entry name" value="HEATSHOCK70"/>
</dbReference>
<proteinExistence type="inferred from homology"/>
<feature type="region of interest" description="Disordered" evidence="7">
    <location>
        <begin position="859"/>
        <end position="924"/>
    </location>
</feature>
<dbReference type="Pfam" id="PF00012">
    <property type="entry name" value="HSP70"/>
    <property type="match status" value="1"/>
</dbReference>
<evidence type="ECO:0000256" key="6">
    <source>
        <dbReference type="ARBA" id="ARBA00040503"/>
    </source>
</evidence>
<keyword evidence="5" id="KW-0143">Chaperone</keyword>
<keyword evidence="3" id="KW-0256">Endoplasmic reticulum</keyword>
<accession>A0AAV7JNZ2</accession>
<feature type="signal peptide" evidence="8">
    <location>
        <begin position="1"/>
        <end position="25"/>
    </location>
</feature>
<feature type="region of interest" description="Disordered" evidence="7">
    <location>
        <begin position="587"/>
        <end position="630"/>
    </location>
</feature>
<dbReference type="GO" id="GO:0005524">
    <property type="term" value="F:ATP binding"/>
    <property type="evidence" value="ECO:0007669"/>
    <property type="project" value="UniProtKB-KW"/>
</dbReference>
<evidence type="ECO:0000313" key="10">
    <source>
        <dbReference type="Proteomes" id="UP001165289"/>
    </source>
</evidence>
<dbReference type="EMBL" id="JAKMXF010000311">
    <property type="protein sequence ID" value="KAI6650452.1"/>
    <property type="molecule type" value="Genomic_DNA"/>
</dbReference>
<dbReference type="InterPro" id="IPR013126">
    <property type="entry name" value="Hsp_70_fam"/>
</dbReference>
<dbReference type="PANTHER" id="PTHR45639">
    <property type="entry name" value="HSC70CB, ISOFORM G-RELATED"/>
    <property type="match status" value="1"/>
</dbReference>
<keyword evidence="2" id="KW-0547">Nucleotide-binding</keyword>
<evidence type="ECO:0000256" key="3">
    <source>
        <dbReference type="ARBA" id="ARBA00022824"/>
    </source>
</evidence>
<comment type="similarity">
    <text evidence="1">Belongs to the heat shock protein 70 family.</text>
</comment>
<reference evidence="9 10" key="1">
    <citation type="journal article" date="2023" name="BMC Biol.">
        <title>The compact genome of the sponge Oopsacas minuta (Hexactinellida) is lacking key metazoan core genes.</title>
        <authorList>
            <person name="Santini S."/>
            <person name="Schenkelaars Q."/>
            <person name="Jourda C."/>
            <person name="Duchesne M."/>
            <person name="Belahbib H."/>
            <person name="Rocher C."/>
            <person name="Selva M."/>
            <person name="Riesgo A."/>
            <person name="Vervoort M."/>
            <person name="Leys S.P."/>
            <person name="Kodjabachian L."/>
            <person name="Le Bivic A."/>
            <person name="Borchiellini C."/>
            <person name="Claverie J.M."/>
            <person name="Renard E."/>
        </authorList>
    </citation>
    <scope>NUCLEOTIDE SEQUENCE [LARGE SCALE GENOMIC DNA]</scope>
    <source>
        <strain evidence="9">SPO-2</strain>
    </source>
</reference>
<evidence type="ECO:0000313" key="9">
    <source>
        <dbReference type="EMBL" id="KAI6650452.1"/>
    </source>
</evidence>
<dbReference type="Gene3D" id="2.60.34.10">
    <property type="entry name" value="Substrate Binding Domain Of DNAk, Chain A, domain 1"/>
    <property type="match status" value="1"/>
</dbReference>
<dbReference type="GO" id="GO:0034663">
    <property type="term" value="C:endoplasmic reticulum chaperone complex"/>
    <property type="evidence" value="ECO:0007669"/>
    <property type="project" value="TreeGrafter"/>
</dbReference>
<dbReference type="InterPro" id="IPR029048">
    <property type="entry name" value="HSP70_C_sf"/>
</dbReference>
<protein>
    <recommendedName>
        <fullName evidence="6">Hypoxia up-regulated protein 1</fullName>
    </recommendedName>
</protein>
<dbReference type="Gene3D" id="3.90.640.10">
    <property type="entry name" value="Actin, Chain A, domain 4"/>
    <property type="match status" value="1"/>
</dbReference>
<keyword evidence="4" id="KW-0067">ATP-binding</keyword>
<dbReference type="Gene3D" id="3.30.30.30">
    <property type="match status" value="1"/>
</dbReference>
<gene>
    <name evidence="9" type="ORF">LOD99_5889</name>
</gene>
<feature type="compositionally biased region" description="Low complexity" evidence="7">
    <location>
        <begin position="602"/>
        <end position="630"/>
    </location>
</feature>
<feature type="compositionally biased region" description="Polar residues" evidence="7">
    <location>
        <begin position="912"/>
        <end position="924"/>
    </location>
</feature>
<dbReference type="Gene3D" id="3.30.420.40">
    <property type="match status" value="2"/>
</dbReference>
<comment type="caution">
    <text evidence="9">The sequence shown here is derived from an EMBL/GenBank/DDBJ whole genome shotgun (WGS) entry which is preliminary data.</text>
</comment>
<dbReference type="SUPFAM" id="SSF100934">
    <property type="entry name" value="Heat shock protein 70kD (HSP70), C-terminal subdomain"/>
    <property type="match status" value="1"/>
</dbReference>
<feature type="compositionally biased region" description="Basic and acidic residues" evidence="7">
    <location>
        <begin position="876"/>
        <end position="899"/>
    </location>
</feature>
<name>A0AAV7JNZ2_9METZ</name>
<dbReference type="GO" id="GO:0140662">
    <property type="term" value="F:ATP-dependent protein folding chaperone"/>
    <property type="evidence" value="ECO:0007669"/>
    <property type="project" value="InterPro"/>
</dbReference>
<dbReference type="GO" id="GO:0030968">
    <property type="term" value="P:endoplasmic reticulum unfolded protein response"/>
    <property type="evidence" value="ECO:0007669"/>
    <property type="project" value="TreeGrafter"/>
</dbReference>
<dbReference type="InterPro" id="IPR029047">
    <property type="entry name" value="HSP70_peptide-bd_sf"/>
</dbReference>
<dbReference type="Gene3D" id="1.20.1270.10">
    <property type="match status" value="1"/>
</dbReference>
<evidence type="ECO:0000256" key="5">
    <source>
        <dbReference type="ARBA" id="ARBA00023186"/>
    </source>
</evidence>
<evidence type="ECO:0000256" key="1">
    <source>
        <dbReference type="ARBA" id="ARBA00007381"/>
    </source>
</evidence>
<feature type="compositionally biased region" description="Acidic residues" evidence="7">
    <location>
        <begin position="900"/>
        <end position="911"/>
    </location>
</feature>
<dbReference type="CDD" id="cd10230">
    <property type="entry name" value="ASKHA_NBD_HSP70_HYOU1"/>
    <property type="match status" value="1"/>
</dbReference>
<evidence type="ECO:0000256" key="2">
    <source>
        <dbReference type="ARBA" id="ARBA00022741"/>
    </source>
</evidence>
<dbReference type="PANTHER" id="PTHR45639:SF3">
    <property type="entry name" value="HYPOXIA UP-REGULATED PROTEIN 1"/>
    <property type="match status" value="1"/>
</dbReference>
<evidence type="ECO:0000256" key="4">
    <source>
        <dbReference type="ARBA" id="ARBA00022840"/>
    </source>
</evidence>
<dbReference type="SUPFAM" id="SSF53067">
    <property type="entry name" value="Actin-like ATPase domain"/>
    <property type="match status" value="2"/>
</dbReference>